<keyword evidence="2 8" id="KW-0349">Heme</keyword>
<dbReference type="Pfam" id="PF03150">
    <property type="entry name" value="CCP_MauG"/>
    <property type="match status" value="1"/>
</dbReference>
<evidence type="ECO:0000256" key="8">
    <source>
        <dbReference type="PIRSR" id="PIRSR000294-1"/>
    </source>
</evidence>
<evidence type="ECO:0000313" key="12">
    <source>
        <dbReference type="EMBL" id="PPU81256.1"/>
    </source>
</evidence>
<dbReference type="GO" id="GO:0009055">
    <property type="term" value="F:electron transfer activity"/>
    <property type="evidence" value="ECO:0007669"/>
    <property type="project" value="InterPro"/>
</dbReference>
<dbReference type="GO" id="GO:0020037">
    <property type="term" value="F:heme binding"/>
    <property type="evidence" value="ECO:0007669"/>
    <property type="project" value="InterPro"/>
</dbReference>
<feature type="binding site" description="axial binding residue" evidence="9">
    <location>
        <position position="211"/>
    </location>
    <ligand>
        <name>heme c</name>
        <dbReference type="ChEBI" id="CHEBI:61717"/>
        <label>2</label>
    </ligand>
    <ligandPart>
        <name>Fe</name>
        <dbReference type="ChEBI" id="CHEBI:18248"/>
    </ligandPart>
</feature>
<feature type="binding site" description="covalent" evidence="8">
    <location>
        <position position="62"/>
    </location>
    <ligand>
        <name>heme c</name>
        <dbReference type="ChEBI" id="CHEBI:61717"/>
        <label>1</label>
    </ligand>
</feature>
<evidence type="ECO:0000256" key="4">
    <source>
        <dbReference type="ARBA" id="ARBA00022729"/>
    </source>
</evidence>
<dbReference type="PIRSF" id="PIRSF000294">
    <property type="entry name" value="Cytochrome-c_peroxidase"/>
    <property type="match status" value="1"/>
</dbReference>
<feature type="binding site" description="covalent" evidence="8">
    <location>
        <position position="59"/>
    </location>
    <ligand>
        <name>heme c</name>
        <dbReference type="ChEBI" id="CHEBI:61717"/>
        <label>1</label>
    </ligand>
</feature>
<evidence type="ECO:0000256" key="7">
    <source>
        <dbReference type="ARBA" id="ARBA00023004"/>
    </source>
</evidence>
<dbReference type="PANTHER" id="PTHR30600">
    <property type="entry name" value="CYTOCHROME C PEROXIDASE-RELATED"/>
    <property type="match status" value="1"/>
</dbReference>
<feature type="domain" description="Cytochrome c" evidence="11">
    <location>
        <begin position="37"/>
        <end position="171"/>
    </location>
</feature>
<organism evidence="12 13">
    <name type="scientific">Xanthomonas sacchari</name>
    <dbReference type="NCBI Taxonomy" id="56458"/>
    <lineage>
        <taxon>Bacteria</taxon>
        <taxon>Pseudomonadati</taxon>
        <taxon>Pseudomonadota</taxon>
        <taxon>Gammaproteobacteria</taxon>
        <taxon>Lysobacterales</taxon>
        <taxon>Lysobacteraceae</taxon>
        <taxon>Xanthomonas</taxon>
    </lineage>
</organism>
<evidence type="ECO:0000256" key="9">
    <source>
        <dbReference type="PIRSR" id="PIRSR000294-2"/>
    </source>
</evidence>
<evidence type="ECO:0000256" key="5">
    <source>
        <dbReference type="ARBA" id="ARBA00022764"/>
    </source>
</evidence>
<feature type="binding site" description="covalent" evidence="8">
    <location>
        <position position="210"/>
    </location>
    <ligand>
        <name>heme c</name>
        <dbReference type="ChEBI" id="CHEBI:61717"/>
        <label>2</label>
    </ligand>
</feature>
<accession>A0A2P5Z1C2</accession>
<dbReference type="InterPro" id="IPR009056">
    <property type="entry name" value="Cyt_c-like_dom"/>
</dbReference>
<dbReference type="Proteomes" id="UP000247346">
    <property type="component" value="Unassembled WGS sequence"/>
</dbReference>
<keyword evidence="3 9" id="KW-0479">Metal-binding</keyword>
<evidence type="ECO:0000259" key="11">
    <source>
        <dbReference type="PROSITE" id="PS51007"/>
    </source>
</evidence>
<proteinExistence type="predicted"/>
<gene>
    <name evidence="12" type="ORF">XsacCFBP4641_15345</name>
</gene>
<dbReference type="RefSeq" id="WP_029562224.1">
    <property type="nucleotide sequence ID" value="NZ_JAQFWU010000016.1"/>
</dbReference>
<evidence type="ECO:0000256" key="1">
    <source>
        <dbReference type="ARBA" id="ARBA00004418"/>
    </source>
</evidence>
<protein>
    <recommendedName>
        <fullName evidence="11">Cytochrome c domain-containing protein</fullName>
    </recommendedName>
</protein>
<feature type="domain" description="Cytochrome c" evidence="11">
    <location>
        <begin position="192"/>
        <end position="344"/>
    </location>
</feature>
<keyword evidence="5" id="KW-0574">Periplasm</keyword>
<dbReference type="PROSITE" id="PS51007">
    <property type="entry name" value="CYTC"/>
    <property type="match status" value="2"/>
</dbReference>
<feature type="binding site" description="covalent" evidence="8">
    <location>
        <position position="207"/>
    </location>
    <ligand>
        <name>heme c</name>
        <dbReference type="ChEBI" id="CHEBI:61717"/>
        <label>2</label>
    </ligand>
</feature>
<evidence type="ECO:0000256" key="3">
    <source>
        <dbReference type="ARBA" id="ARBA00022723"/>
    </source>
</evidence>
<comment type="cofactor">
    <cofactor evidence="8">
        <name>heme</name>
        <dbReference type="ChEBI" id="CHEBI:30413"/>
    </cofactor>
    <text evidence="8">Binds 2 heme groups.</text>
</comment>
<evidence type="ECO:0000256" key="2">
    <source>
        <dbReference type="ARBA" id="ARBA00022617"/>
    </source>
</evidence>
<keyword evidence="6" id="KW-0560">Oxidoreductase</keyword>
<dbReference type="InterPro" id="IPR051395">
    <property type="entry name" value="Cytochrome_c_Peroxidase/MauG"/>
</dbReference>
<dbReference type="GO" id="GO:0004130">
    <property type="term" value="F:cytochrome-c peroxidase activity"/>
    <property type="evidence" value="ECO:0007669"/>
    <property type="project" value="TreeGrafter"/>
</dbReference>
<dbReference type="SUPFAM" id="SSF46626">
    <property type="entry name" value="Cytochrome c"/>
    <property type="match status" value="2"/>
</dbReference>
<dbReference type="EMBL" id="MDEK01000014">
    <property type="protein sequence ID" value="PPU81256.1"/>
    <property type="molecule type" value="Genomic_DNA"/>
</dbReference>
<comment type="caution">
    <text evidence="12">The sequence shown here is derived from an EMBL/GenBank/DDBJ whole genome shotgun (WGS) entry which is preliminary data.</text>
</comment>
<dbReference type="GO" id="GO:0042597">
    <property type="term" value="C:periplasmic space"/>
    <property type="evidence" value="ECO:0007669"/>
    <property type="project" value="UniProtKB-SubCell"/>
</dbReference>
<feature type="binding site" description="axial binding residue" evidence="9">
    <location>
        <position position="63"/>
    </location>
    <ligand>
        <name>heme c</name>
        <dbReference type="ChEBI" id="CHEBI:61717"/>
        <label>1</label>
    </ligand>
    <ligandPart>
        <name>Fe</name>
        <dbReference type="ChEBI" id="CHEBI:18248"/>
    </ligandPart>
</feature>
<evidence type="ECO:0000256" key="10">
    <source>
        <dbReference type="SAM" id="SignalP"/>
    </source>
</evidence>
<dbReference type="Gene3D" id="1.10.760.10">
    <property type="entry name" value="Cytochrome c-like domain"/>
    <property type="match status" value="2"/>
</dbReference>
<evidence type="ECO:0000256" key="6">
    <source>
        <dbReference type="ARBA" id="ARBA00023002"/>
    </source>
</evidence>
<keyword evidence="7 9" id="KW-0408">Iron</keyword>
<keyword evidence="4 10" id="KW-0732">Signal</keyword>
<dbReference type="AlphaFoldDB" id="A0A2P5Z1C2"/>
<comment type="PTM">
    <text evidence="8">Binds 2 heme groups per subunit.</text>
</comment>
<dbReference type="PANTHER" id="PTHR30600:SF10">
    <property type="entry name" value="BLL6722 PROTEIN"/>
    <property type="match status" value="1"/>
</dbReference>
<dbReference type="GO" id="GO:0046872">
    <property type="term" value="F:metal ion binding"/>
    <property type="evidence" value="ECO:0007669"/>
    <property type="project" value="UniProtKB-KW"/>
</dbReference>
<dbReference type="InterPro" id="IPR036909">
    <property type="entry name" value="Cyt_c-like_dom_sf"/>
</dbReference>
<sequence length="351" mass="37920">MPRNWRHYIVICMRLWSATLVLVLTGCGGGQHDTAAARITLGQALFHDTRLSADGKTSCASCHRAELAYTDGAAVSTGTGGQHGTRNAPSLLDSRFMTHFFWDGRAATLEDAVLQPLTNPREMGLPDRQAVLAHLARDPRYAPLLRAAAGEDGSDIQVVAAALAAYIRALPAPPTRYETYRTTRGAQASLSEDEREGLVLFSGKAGCIDCHKLDGTPATTSDQRFHHAGIGFNQVAGNVAALLDVLERQNREGRSLGDSILSDVRVAELGRFAVTRAPQDLGAFRTPSLRTVADTAPYMHDGSIADLPAAVEHEVYYRNLARNRPISLTAEEKHKLVLFLQALSSTDAAPR</sequence>
<reference evidence="12 13" key="1">
    <citation type="submission" date="2016-08" db="EMBL/GenBank/DDBJ databases">
        <authorList>
            <person name="Seilhamer J.J."/>
        </authorList>
    </citation>
    <scope>NUCLEOTIDE SEQUENCE [LARGE SCALE GENOMIC DNA]</scope>
    <source>
        <strain evidence="12 13">CFBP4641</strain>
    </source>
</reference>
<evidence type="ECO:0000313" key="13">
    <source>
        <dbReference type="Proteomes" id="UP000247346"/>
    </source>
</evidence>
<name>A0A2P5Z1C2_9XANT</name>
<dbReference type="InterPro" id="IPR026259">
    <property type="entry name" value="MauG/Cytc_peroxidase"/>
</dbReference>
<feature type="signal peptide" evidence="10">
    <location>
        <begin position="1"/>
        <end position="23"/>
    </location>
</feature>
<dbReference type="PROSITE" id="PS51257">
    <property type="entry name" value="PROKAR_LIPOPROTEIN"/>
    <property type="match status" value="1"/>
</dbReference>
<dbReference type="InterPro" id="IPR004852">
    <property type="entry name" value="Di-haem_cyt_c_peroxidsae"/>
</dbReference>
<comment type="subcellular location">
    <subcellularLocation>
        <location evidence="1">Periplasm</location>
    </subcellularLocation>
</comment>
<feature type="chain" id="PRO_5015160788" description="Cytochrome c domain-containing protein" evidence="10">
    <location>
        <begin position="24"/>
        <end position="351"/>
    </location>
</feature>